<dbReference type="EMBL" id="LDJH01000015">
    <property type="protein sequence ID" value="KRG57479.1"/>
    <property type="molecule type" value="Genomic_DNA"/>
</dbReference>
<dbReference type="InterPro" id="IPR005097">
    <property type="entry name" value="Sacchrp_dh_NADP-bd"/>
</dbReference>
<evidence type="ECO:0000259" key="1">
    <source>
        <dbReference type="Pfam" id="PF03435"/>
    </source>
</evidence>
<proteinExistence type="predicted"/>
<dbReference type="STRING" id="266128.ABB25_09665"/>
<dbReference type="Gene3D" id="3.40.50.720">
    <property type="entry name" value="NAD(P)-binding Rossmann-like Domain"/>
    <property type="match status" value="1"/>
</dbReference>
<dbReference type="Pfam" id="PF03435">
    <property type="entry name" value="Sacchrp_dh_NADP"/>
    <property type="match status" value="1"/>
</dbReference>
<accession>A0A0R0BUW1</accession>
<dbReference type="PANTHER" id="PTHR43796:SF2">
    <property type="entry name" value="CARBOXYNORSPERMIDINE SYNTHASE"/>
    <property type="match status" value="1"/>
</dbReference>
<gene>
    <name evidence="2" type="ORF">ABB25_09665</name>
</gene>
<dbReference type="AlphaFoldDB" id="A0A0R0BUW1"/>
<keyword evidence="3" id="KW-1185">Reference proteome</keyword>
<feature type="domain" description="Saccharopine dehydrogenase NADP binding" evidence="1">
    <location>
        <begin position="11"/>
        <end position="111"/>
    </location>
</feature>
<reference evidence="2 3" key="1">
    <citation type="submission" date="2015-05" db="EMBL/GenBank/DDBJ databases">
        <title>Genome sequencing and analysis of members of genus Stenotrophomonas.</title>
        <authorList>
            <person name="Patil P.P."/>
            <person name="Midha S."/>
            <person name="Patil P.B."/>
        </authorList>
    </citation>
    <scope>NUCLEOTIDE SEQUENCE [LARGE SCALE GENOMIC DNA]</scope>
    <source>
        <strain evidence="2 3">DSM 17805</strain>
    </source>
</reference>
<evidence type="ECO:0000313" key="2">
    <source>
        <dbReference type="EMBL" id="KRG57479.1"/>
    </source>
</evidence>
<comment type="caution">
    <text evidence="2">The sequence shown here is derived from an EMBL/GenBank/DDBJ whole genome shotgun (WGS) entry which is preliminary data.</text>
</comment>
<name>A0A0R0BUW1_9GAMM</name>
<evidence type="ECO:0000313" key="3">
    <source>
        <dbReference type="Proteomes" id="UP000051254"/>
    </source>
</evidence>
<dbReference type="PANTHER" id="PTHR43796">
    <property type="entry name" value="CARBOXYNORSPERMIDINE SYNTHASE"/>
    <property type="match status" value="1"/>
</dbReference>
<sequence>MPMQEAPPTTVLVLGGYGHFGARIVRALAASPGIEVIAAGRHPHKAAANLPGVDLAQVRCIAVDSHGPDLAGQLRASGAGLLIHAAGPFQGQDYTVARACIDAGLDYIDLADGRQFVVDFPAQLDAPARAAGRSVISGASTLPALSTAVVDALATQFDVLSDVDTVIAPAQATPLGLATVRAVLGYCGQSFPVWWQGRWQPVVGWGNPQAVQFARLAPRLAAACEVPDHDVLLQRYPQLQGVRFRAALELPLLQRCLAALAWLRSHGLPMPMAALGGVFARCGRWFDRFGSELGGMRVSVQGLRAGLPHSVQWELTAPMLHGPEIPTFAAIILARRWAAGQPLPPGAHVCAGLVELAEFEAEFARWDIHSEITPHAAH</sequence>
<dbReference type="InterPro" id="IPR036291">
    <property type="entry name" value="NAD(P)-bd_dom_sf"/>
</dbReference>
<dbReference type="SUPFAM" id="SSF51735">
    <property type="entry name" value="NAD(P)-binding Rossmann-fold domains"/>
    <property type="match status" value="1"/>
</dbReference>
<dbReference type="PATRIC" id="fig|266128.3.peg.798"/>
<dbReference type="Proteomes" id="UP000051254">
    <property type="component" value="Unassembled WGS sequence"/>
</dbReference>
<protein>
    <submittedName>
        <fullName evidence="2">Saccharopine dehydrogenase</fullName>
    </submittedName>
</protein>
<organism evidence="2 3">
    <name type="scientific">Stenotrophomonas koreensis</name>
    <dbReference type="NCBI Taxonomy" id="266128"/>
    <lineage>
        <taxon>Bacteria</taxon>
        <taxon>Pseudomonadati</taxon>
        <taxon>Pseudomonadota</taxon>
        <taxon>Gammaproteobacteria</taxon>
        <taxon>Lysobacterales</taxon>
        <taxon>Lysobacteraceae</taxon>
        <taxon>Stenotrophomonas</taxon>
    </lineage>
</organism>